<dbReference type="RefSeq" id="WP_120259510.1">
    <property type="nucleotide sequence ID" value="NZ_RAPY01000002.1"/>
</dbReference>
<dbReference type="CDD" id="cd08566">
    <property type="entry name" value="GDPD_AtGDE_like"/>
    <property type="match status" value="1"/>
</dbReference>
<evidence type="ECO:0000259" key="2">
    <source>
        <dbReference type="PROSITE" id="PS51704"/>
    </source>
</evidence>
<dbReference type="GO" id="GO:0005886">
    <property type="term" value="C:plasma membrane"/>
    <property type="evidence" value="ECO:0007669"/>
    <property type="project" value="TreeGrafter"/>
</dbReference>
<keyword evidence="1" id="KW-0732">Signal</keyword>
<proteinExistence type="predicted"/>
<comment type="caution">
    <text evidence="3">The sequence shown here is derived from an EMBL/GenBank/DDBJ whole genome shotgun (WGS) entry which is preliminary data.</text>
</comment>
<dbReference type="GO" id="GO:0006644">
    <property type="term" value="P:phospholipid metabolic process"/>
    <property type="evidence" value="ECO:0007669"/>
    <property type="project" value="TreeGrafter"/>
</dbReference>
<dbReference type="SUPFAM" id="SSF51695">
    <property type="entry name" value="PLC-like phosphodiesterases"/>
    <property type="match status" value="1"/>
</dbReference>
<dbReference type="PANTHER" id="PTHR46320:SF1">
    <property type="entry name" value="GLYCEROPHOSPHODIESTER PHOSPHODIESTERASE 1"/>
    <property type="match status" value="1"/>
</dbReference>
<dbReference type="InterPro" id="IPR017946">
    <property type="entry name" value="PLC-like_Pdiesterase_TIM-brl"/>
</dbReference>
<evidence type="ECO:0000256" key="1">
    <source>
        <dbReference type="SAM" id="SignalP"/>
    </source>
</evidence>
<accession>A0A420B782</accession>
<reference evidence="3 4" key="1">
    <citation type="submission" date="2018-09" db="EMBL/GenBank/DDBJ databases">
        <title>Genomic Encyclopedia of Type Strains, Phase III (KMG-III): the genomes of soil and plant-associated and newly described type strains.</title>
        <authorList>
            <person name="Whitman W."/>
        </authorList>
    </citation>
    <scope>NUCLEOTIDE SEQUENCE [LARGE SCALE GENOMIC DNA]</scope>
    <source>
        <strain evidence="3 4">CECT 7938</strain>
    </source>
</reference>
<dbReference type="PANTHER" id="PTHR46320">
    <property type="entry name" value="GLYCEROPHOSPHODIESTER PHOSPHODIESTERASE 1"/>
    <property type="match status" value="1"/>
</dbReference>
<dbReference type="AlphaFoldDB" id="A0A420B782"/>
<dbReference type="PROSITE" id="PS51704">
    <property type="entry name" value="GP_PDE"/>
    <property type="match status" value="1"/>
</dbReference>
<organism evidence="3 4">
    <name type="scientific">Sphingobacterium detergens</name>
    <dbReference type="NCBI Taxonomy" id="1145106"/>
    <lineage>
        <taxon>Bacteria</taxon>
        <taxon>Pseudomonadati</taxon>
        <taxon>Bacteroidota</taxon>
        <taxon>Sphingobacteriia</taxon>
        <taxon>Sphingobacteriales</taxon>
        <taxon>Sphingobacteriaceae</taxon>
        <taxon>Sphingobacterium</taxon>
    </lineage>
</organism>
<name>A0A420B782_SPHD1</name>
<dbReference type="Gene3D" id="3.20.20.190">
    <property type="entry name" value="Phosphatidylinositol (PI) phosphodiesterase"/>
    <property type="match status" value="1"/>
</dbReference>
<dbReference type="Proteomes" id="UP000286246">
    <property type="component" value="Unassembled WGS sequence"/>
</dbReference>
<sequence>MSIRPHFFFLFLSCVLLLSSCFRHNGDTEGLPVGKRIQLTTVEDLYQFLTYDDNRYPLVSLHRGGPTSGYPENALETFAYNAGLQPVIVECDVRLSKDSALVLMHDNTLNRTTTGRGSVSERTLAELKKLRLLDNNKKITPYKIPTLDEALAWGKGKVIFTLDIKNDVPYESVINVIRQQRAESSVVIITYSAGQAGKVHNLAGDLMISASVKNLDDLARLNEKDIPDNKLLAFVGTREADPELTKVLHDHGIMCILGTQGNLDRQAAKKGFQLYASFIERGADILSTDQPKEAGRALNFYVKKRGISSKFVQ</sequence>
<dbReference type="GO" id="GO:0070291">
    <property type="term" value="P:N-acylethanolamine metabolic process"/>
    <property type="evidence" value="ECO:0007669"/>
    <property type="project" value="TreeGrafter"/>
</dbReference>
<feature type="chain" id="PRO_5019278343" evidence="1">
    <location>
        <begin position="26"/>
        <end position="313"/>
    </location>
</feature>
<dbReference type="InterPro" id="IPR030395">
    <property type="entry name" value="GP_PDE_dom"/>
</dbReference>
<dbReference type="OrthoDB" id="384721at2"/>
<dbReference type="GO" id="GO:0006580">
    <property type="term" value="P:ethanolamine metabolic process"/>
    <property type="evidence" value="ECO:0007669"/>
    <property type="project" value="TreeGrafter"/>
</dbReference>
<dbReference type="GO" id="GO:0008889">
    <property type="term" value="F:glycerophosphodiester phosphodiesterase activity"/>
    <property type="evidence" value="ECO:0007669"/>
    <property type="project" value="TreeGrafter"/>
</dbReference>
<gene>
    <name evidence="3" type="ORF">DFQ12_2715</name>
</gene>
<feature type="domain" description="GP-PDE" evidence="2">
    <location>
        <begin position="57"/>
        <end position="313"/>
    </location>
</feature>
<dbReference type="PROSITE" id="PS51257">
    <property type="entry name" value="PROKAR_LIPOPROTEIN"/>
    <property type="match status" value="1"/>
</dbReference>
<evidence type="ECO:0000313" key="3">
    <source>
        <dbReference type="EMBL" id="RKE52475.1"/>
    </source>
</evidence>
<protein>
    <submittedName>
        <fullName evidence="3">Glycerophosphoryl diester phosphodiesterase</fullName>
    </submittedName>
</protein>
<evidence type="ECO:0000313" key="4">
    <source>
        <dbReference type="Proteomes" id="UP000286246"/>
    </source>
</evidence>
<keyword evidence="4" id="KW-1185">Reference proteome</keyword>
<dbReference type="EMBL" id="RAPY01000002">
    <property type="protein sequence ID" value="RKE52475.1"/>
    <property type="molecule type" value="Genomic_DNA"/>
</dbReference>
<dbReference type="Pfam" id="PF03009">
    <property type="entry name" value="GDPD"/>
    <property type="match status" value="1"/>
</dbReference>
<feature type="signal peptide" evidence="1">
    <location>
        <begin position="1"/>
        <end position="25"/>
    </location>
</feature>